<evidence type="ECO:0000313" key="9">
    <source>
        <dbReference type="Proteomes" id="UP000594464"/>
    </source>
</evidence>
<dbReference type="Pfam" id="PF11700">
    <property type="entry name" value="ATG22"/>
    <property type="match status" value="2"/>
</dbReference>
<dbReference type="PANTHER" id="PTHR23519:SF1">
    <property type="entry name" value="AUTOPHAGY-RELATED PROTEIN 22"/>
    <property type="match status" value="1"/>
</dbReference>
<dbReference type="InterPro" id="IPR024671">
    <property type="entry name" value="Atg22-like"/>
</dbReference>
<protein>
    <submittedName>
        <fullName evidence="8">MFS transporter</fullName>
    </submittedName>
</protein>
<evidence type="ECO:0000256" key="6">
    <source>
        <dbReference type="SAM" id="Phobius"/>
    </source>
</evidence>
<feature type="transmembrane region" description="Helical" evidence="6">
    <location>
        <begin position="21"/>
        <end position="41"/>
    </location>
</feature>
<dbReference type="Gene3D" id="1.20.1250.20">
    <property type="entry name" value="MFS general substrate transporter like domains"/>
    <property type="match status" value="2"/>
</dbReference>
<feature type="transmembrane region" description="Helical" evidence="6">
    <location>
        <begin position="197"/>
        <end position="222"/>
    </location>
</feature>
<feature type="transmembrane region" description="Helical" evidence="6">
    <location>
        <begin position="322"/>
        <end position="348"/>
    </location>
</feature>
<feature type="transmembrane region" description="Helical" evidence="6">
    <location>
        <begin position="77"/>
        <end position="100"/>
    </location>
</feature>
<dbReference type="InterPro" id="IPR020846">
    <property type="entry name" value="MFS_dom"/>
</dbReference>
<evidence type="ECO:0000256" key="3">
    <source>
        <dbReference type="ARBA" id="ARBA00022692"/>
    </source>
</evidence>
<feature type="transmembrane region" description="Helical" evidence="6">
    <location>
        <begin position="143"/>
        <end position="162"/>
    </location>
</feature>
<organism evidence="8 9">
    <name type="scientific">Candidatus Nitrohelix vancouverensis</name>
    <dbReference type="NCBI Taxonomy" id="2705534"/>
    <lineage>
        <taxon>Bacteria</taxon>
        <taxon>Pseudomonadati</taxon>
        <taxon>Nitrospinota/Tectimicrobiota group</taxon>
        <taxon>Nitrospinota</taxon>
        <taxon>Nitrospinia</taxon>
        <taxon>Nitrospinales</taxon>
        <taxon>Nitrospinaceae</taxon>
        <taxon>Candidatus Nitrohelix</taxon>
    </lineage>
</organism>
<dbReference type="PANTHER" id="PTHR23519">
    <property type="entry name" value="AUTOPHAGY-RELATED PROTEIN 22"/>
    <property type="match status" value="1"/>
</dbReference>
<proteinExistence type="predicted"/>
<keyword evidence="2" id="KW-0813">Transport</keyword>
<dbReference type="GO" id="GO:0012505">
    <property type="term" value="C:endomembrane system"/>
    <property type="evidence" value="ECO:0007669"/>
    <property type="project" value="UniProtKB-SubCell"/>
</dbReference>
<feature type="transmembrane region" description="Helical" evidence="6">
    <location>
        <begin position="53"/>
        <end position="71"/>
    </location>
</feature>
<feature type="transmembrane region" description="Helical" evidence="6">
    <location>
        <begin position="234"/>
        <end position="256"/>
    </location>
</feature>
<keyword evidence="4 6" id="KW-1133">Transmembrane helix</keyword>
<feature type="domain" description="Major facilitator superfamily (MFS) profile" evidence="7">
    <location>
        <begin position="198"/>
        <end position="388"/>
    </location>
</feature>
<dbReference type="InterPro" id="IPR050495">
    <property type="entry name" value="ATG22/LtaA_families"/>
</dbReference>
<keyword evidence="3 6" id="KW-0812">Transmembrane</keyword>
<reference evidence="9" key="1">
    <citation type="submission" date="2020-02" db="EMBL/GenBank/DDBJ databases">
        <title>Genomic and physiological characterization of two novel Nitrospinaceae genera.</title>
        <authorList>
            <person name="Mueller A.J."/>
            <person name="Jung M.-Y."/>
            <person name="Strachan C.R."/>
            <person name="Herbold C.W."/>
            <person name="Kirkegaard R.H."/>
            <person name="Daims H."/>
        </authorList>
    </citation>
    <scope>NUCLEOTIDE SEQUENCE [LARGE SCALE GENOMIC DNA]</scope>
</reference>
<accession>A0A7T0C551</accession>
<evidence type="ECO:0000256" key="1">
    <source>
        <dbReference type="ARBA" id="ARBA00004127"/>
    </source>
</evidence>
<comment type="subcellular location">
    <subcellularLocation>
        <location evidence="1">Endomembrane system</location>
        <topology evidence="1">Multi-pass membrane protein</topology>
    </subcellularLocation>
</comment>
<evidence type="ECO:0000259" key="7">
    <source>
        <dbReference type="PROSITE" id="PS50850"/>
    </source>
</evidence>
<sequence>MNVISLYFALWVTVDRNGADILYGAALSLSMLAVAVSAPLFGAMSDRSGKRRAPLIAFTLLSVAGTALIGMTDNLWLGLLAFICANYCYHAALVFYDGMLPWVARGANVGKISGYGVSLGYLGAIVGLLAVRPFVEVGGRPAAFLVTAVLFLAFAIPCFLFVSDPPRPANAAPQGTSFKEAFITLKKTWLEIRNYRLVFKFLMVHFLILDVVNTIIAFMSVYANKVMGFSDAQINTFLITSTVAAMLGSLLIGWLCQRKGPETVYALVLWIWVAALALAVASPTQAVFWCVGPLAGIGMGGIWTVSRALLIQWAPPEKLCELFGFYGMAGKMASILGPLLWGGIVWLLSAYPEMKYRAAVFSLMILALGSIVLYRSLIREFKPTSTPS</sequence>
<dbReference type="InterPro" id="IPR036259">
    <property type="entry name" value="MFS_trans_sf"/>
</dbReference>
<feature type="transmembrane region" description="Helical" evidence="6">
    <location>
        <begin position="263"/>
        <end position="280"/>
    </location>
</feature>
<dbReference type="EMBL" id="CP048620">
    <property type="protein sequence ID" value="QPJ66717.1"/>
    <property type="molecule type" value="Genomic_DNA"/>
</dbReference>
<evidence type="ECO:0000313" key="8">
    <source>
        <dbReference type="EMBL" id="QPJ66717.1"/>
    </source>
</evidence>
<feature type="transmembrane region" description="Helical" evidence="6">
    <location>
        <begin position="286"/>
        <end position="310"/>
    </location>
</feature>
<dbReference type="GO" id="GO:0022857">
    <property type="term" value="F:transmembrane transporter activity"/>
    <property type="evidence" value="ECO:0007669"/>
    <property type="project" value="InterPro"/>
</dbReference>
<evidence type="ECO:0000256" key="2">
    <source>
        <dbReference type="ARBA" id="ARBA00022448"/>
    </source>
</evidence>
<name>A0A7T0C551_9BACT</name>
<dbReference type="SUPFAM" id="SSF103473">
    <property type="entry name" value="MFS general substrate transporter"/>
    <property type="match status" value="1"/>
</dbReference>
<dbReference type="AlphaFoldDB" id="A0A7T0C551"/>
<feature type="transmembrane region" description="Helical" evidence="6">
    <location>
        <begin position="354"/>
        <end position="374"/>
    </location>
</feature>
<evidence type="ECO:0000256" key="5">
    <source>
        <dbReference type="ARBA" id="ARBA00023136"/>
    </source>
</evidence>
<feature type="transmembrane region" description="Helical" evidence="6">
    <location>
        <begin position="112"/>
        <end position="131"/>
    </location>
</feature>
<gene>
    <name evidence="8" type="ORF">G3M78_00550</name>
</gene>
<dbReference type="Proteomes" id="UP000594464">
    <property type="component" value="Chromosome"/>
</dbReference>
<evidence type="ECO:0000256" key="4">
    <source>
        <dbReference type="ARBA" id="ARBA00022989"/>
    </source>
</evidence>
<dbReference type="PROSITE" id="PS50850">
    <property type="entry name" value="MFS"/>
    <property type="match status" value="1"/>
</dbReference>
<dbReference type="KEGG" id="nva:G3M78_00550"/>
<keyword evidence="5 6" id="KW-0472">Membrane</keyword>